<evidence type="ECO:0000256" key="2">
    <source>
        <dbReference type="ARBA" id="ARBA00022723"/>
    </source>
</evidence>
<sequence length="138" mass="14414">MLNNLLSGKHRKEIPVKLLVLVPILLVLVVLGCDAAPSDVPVDPSYATDVQPIFSANCITCHGNSSPSGGYSLTSYAGATGTGSDTISNVTPDSADSSKLYRKIMGVETPQMPLGGAPLDTTKTATIRNWINQGAKDN</sequence>
<dbReference type="Pfam" id="PF07635">
    <property type="entry name" value="PSCyt1"/>
    <property type="match status" value="1"/>
</dbReference>
<dbReference type="PANTHER" id="PTHR35889">
    <property type="entry name" value="CYCLOINULO-OLIGOSACCHARIDE FRUCTANOTRANSFERASE-RELATED"/>
    <property type="match status" value="1"/>
</dbReference>
<dbReference type="GO" id="GO:0009055">
    <property type="term" value="F:electron transfer activity"/>
    <property type="evidence" value="ECO:0007669"/>
    <property type="project" value="InterPro"/>
</dbReference>
<dbReference type="Proteomes" id="UP000779900">
    <property type="component" value="Unassembled WGS sequence"/>
</dbReference>
<keyword evidence="3 4" id="KW-0408">Iron</keyword>
<dbReference type="SUPFAM" id="SSF46626">
    <property type="entry name" value="Cytochrome c"/>
    <property type="match status" value="1"/>
</dbReference>
<evidence type="ECO:0000256" key="1">
    <source>
        <dbReference type="ARBA" id="ARBA00022617"/>
    </source>
</evidence>
<feature type="domain" description="Cytochrome c" evidence="5">
    <location>
        <begin position="45"/>
        <end position="135"/>
    </location>
</feature>
<dbReference type="InterPro" id="IPR011429">
    <property type="entry name" value="Cyt_c_Planctomycete-type"/>
</dbReference>
<reference evidence="6" key="1">
    <citation type="submission" date="2019-03" db="EMBL/GenBank/DDBJ databases">
        <title>Lake Tanganyika Metagenome-Assembled Genomes (MAGs).</title>
        <authorList>
            <person name="Tran P."/>
        </authorList>
    </citation>
    <scope>NUCLEOTIDE SEQUENCE</scope>
    <source>
        <strain evidence="6">K_DeepCast_150m_m2_040</strain>
    </source>
</reference>
<evidence type="ECO:0000259" key="5">
    <source>
        <dbReference type="PROSITE" id="PS51007"/>
    </source>
</evidence>
<keyword evidence="1 4" id="KW-0349">Heme</keyword>
<dbReference type="InterPro" id="IPR009056">
    <property type="entry name" value="Cyt_c-like_dom"/>
</dbReference>
<evidence type="ECO:0000313" key="7">
    <source>
        <dbReference type="Proteomes" id="UP000779900"/>
    </source>
</evidence>
<proteinExistence type="predicted"/>
<keyword evidence="2 4" id="KW-0479">Metal-binding</keyword>
<evidence type="ECO:0000256" key="4">
    <source>
        <dbReference type="PROSITE-ProRule" id="PRU00433"/>
    </source>
</evidence>
<protein>
    <recommendedName>
        <fullName evidence="5">Cytochrome c domain-containing protein</fullName>
    </recommendedName>
</protein>
<dbReference type="AlphaFoldDB" id="A0A937XEV2"/>
<dbReference type="GO" id="GO:0046872">
    <property type="term" value="F:metal ion binding"/>
    <property type="evidence" value="ECO:0007669"/>
    <property type="project" value="UniProtKB-KW"/>
</dbReference>
<comment type="caution">
    <text evidence="6">The sequence shown here is derived from an EMBL/GenBank/DDBJ whole genome shotgun (WGS) entry which is preliminary data.</text>
</comment>
<dbReference type="EMBL" id="VGIR01000002">
    <property type="protein sequence ID" value="MBM3330338.1"/>
    <property type="molecule type" value="Genomic_DNA"/>
</dbReference>
<dbReference type="PROSITE" id="PS51007">
    <property type="entry name" value="CYTC"/>
    <property type="match status" value="1"/>
</dbReference>
<evidence type="ECO:0000256" key="3">
    <source>
        <dbReference type="ARBA" id="ARBA00023004"/>
    </source>
</evidence>
<dbReference type="PANTHER" id="PTHR35889:SF3">
    <property type="entry name" value="F-BOX DOMAIN-CONTAINING PROTEIN"/>
    <property type="match status" value="1"/>
</dbReference>
<organism evidence="6 7">
    <name type="scientific">candidate division WOR-3 bacterium</name>
    <dbReference type="NCBI Taxonomy" id="2052148"/>
    <lineage>
        <taxon>Bacteria</taxon>
        <taxon>Bacteria division WOR-3</taxon>
    </lineage>
</organism>
<accession>A0A937XEV2</accession>
<evidence type="ECO:0000313" key="6">
    <source>
        <dbReference type="EMBL" id="MBM3330338.1"/>
    </source>
</evidence>
<name>A0A937XEV2_UNCW3</name>
<dbReference type="InterPro" id="IPR036909">
    <property type="entry name" value="Cyt_c-like_dom_sf"/>
</dbReference>
<dbReference type="GO" id="GO:0020037">
    <property type="term" value="F:heme binding"/>
    <property type="evidence" value="ECO:0007669"/>
    <property type="project" value="InterPro"/>
</dbReference>
<gene>
    <name evidence="6" type="ORF">FJY68_00635</name>
</gene>